<sequence length="80" mass="8895">MTYFVLAVLSYACAYYLTGLIIRGQMADVAEHLRHRPDAPTPGAYLREVQQAARRAHRHYTLMAGSVLAVLACLIASWFG</sequence>
<keyword evidence="1" id="KW-0812">Transmembrane</keyword>
<reference evidence="2 3" key="1">
    <citation type="submission" date="2020-07" db="EMBL/GenBank/DDBJ databases">
        <title>Diversity of carbapenemase encoding genes among Pseudomonas putida group clinical isolates in a tertiary Brazilian hospital.</title>
        <authorList>
            <person name="Alberto-Lei F."/>
            <person name="Nodari C.S."/>
            <person name="Streling A.P."/>
            <person name="Paulino J.T."/>
            <person name="Bessa-Neto F.O."/>
            <person name="Cayo R."/>
            <person name="Gales A.C."/>
        </authorList>
    </citation>
    <scope>NUCLEOTIDE SEQUENCE [LARGE SCALE GENOMIC DNA]</scope>
    <source>
        <strain evidence="2 3">12273</strain>
    </source>
</reference>
<protein>
    <submittedName>
        <fullName evidence="2">Uncharacterized protein</fullName>
    </submittedName>
</protein>
<dbReference type="EMBL" id="JACGCZ010000030">
    <property type="protein sequence ID" value="MBA6144245.1"/>
    <property type="molecule type" value="Genomic_DNA"/>
</dbReference>
<name>A0A7W2LNQ4_9PSED</name>
<dbReference type="AlphaFoldDB" id="A0A7W2LNQ4"/>
<feature type="transmembrane region" description="Helical" evidence="1">
    <location>
        <begin position="6"/>
        <end position="26"/>
    </location>
</feature>
<dbReference type="GeneID" id="72420741"/>
<gene>
    <name evidence="2" type="ORF">H4B97_17535</name>
</gene>
<keyword evidence="1" id="KW-0472">Membrane</keyword>
<evidence type="ECO:0000313" key="3">
    <source>
        <dbReference type="Proteomes" id="UP000590738"/>
    </source>
</evidence>
<feature type="transmembrane region" description="Helical" evidence="1">
    <location>
        <begin position="60"/>
        <end position="79"/>
    </location>
</feature>
<evidence type="ECO:0000256" key="1">
    <source>
        <dbReference type="SAM" id="Phobius"/>
    </source>
</evidence>
<comment type="caution">
    <text evidence="2">The sequence shown here is derived from an EMBL/GenBank/DDBJ whole genome shotgun (WGS) entry which is preliminary data.</text>
</comment>
<organism evidence="2 3">
    <name type="scientific">Pseudomonas juntendi</name>
    <dbReference type="NCBI Taxonomy" id="2666183"/>
    <lineage>
        <taxon>Bacteria</taxon>
        <taxon>Pseudomonadati</taxon>
        <taxon>Pseudomonadota</taxon>
        <taxon>Gammaproteobacteria</taxon>
        <taxon>Pseudomonadales</taxon>
        <taxon>Pseudomonadaceae</taxon>
        <taxon>Pseudomonas</taxon>
    </lineage>
</organism>
<keyword evidence="1" id="KW-1133">Transmembrane helix</keyword>
<dbReference type="Proteomes" id="UP000590738">
    <property type="component" value="Unassembled WGS sequence"/>
</dbReference>
<dbReference type="RefSeq" id="WP_029885218.1">
    <property type="nucleotide sequence ID" value="NZ_BQHP01000035.1"/>
</dbReference>
<proteinExistence type="predicted"/>
<accession>A0A7W2LNQ4</accession>
<evidence type="ECO:0000313" key="2">
    <source>
        <dbReference type="EMBL" id="MBA6144245.1"/>
    </source>
</evidence>